<dbReference type="EMBL" id="VTEG01000007">
    <property type="protein sequence ID" value="TYR99058.1"/>
    <property type="molecule type" value="Genomic_DNA"/>
</dbReference>
<dbReference type="Gene3D" id="3.10.420.10">
    <property type="entry name" value="SecB-like"/>
    <property type="match status" value="1"/>
</dbReference>
<reference evidence="1 2" key="1">
    <citation type="submission" date="2019-08" db="EMBL/GenBank/DDBJ databases">
        <title>Bacillus genomes from the desert of Cuatro Cienegas, Coahuila.</title>
        <authorList>
            <person name="Olmedo-Alvarez G."/>
        </authorList>
    </citation>
    <scope>NUCLEOTIDE SEQUENCE [LARGE SCALE GENOMIC DNA]</scope>
    <source>
        <strain evidence="1 2">CH128b_4D</strain>
    </source>
</reference>
<dbReference type="RefSeq" id="WP_148953978.1">
    <property type="nucleotide sequence ID" value="NZ_VTEG01000007.1"/>
</dbReference>
<name>A0A5D4MC43_9BACI</name>
<evidence type="ECO:0008006" key="3">
    <source>
        <dbReference type="Google" id="ProtNLM"/>
    </source>
</evidence>
<protein>
    <recommendedName>
        <fullName evidence="3">Preprotein translocase subunit SecB</fullName>
    </recommendedName>
</protein>
<dbReference type="AlphaFoldDB" id="A0A5D4MC43"/>
<sequence>MDAIKYYKMIRNSVQLYDAELVSMNCINQSGKKTGGDVNVPIILQREVKVVSDEKAEIFLRSQIGGEECPFLFDVVYRGSCISFIDLDKNALEQYAYDQVVPLLLPYVRECVASTMARMGLPIFTIPTMDILDSMEANSSAEDTQE</sequence>
<comment type="caution">
    <text evidence="1">The sequence shown here is derived from an EMBL/GenBank/DDBJ whole genome shotgun (WGS) entry which is preliminary data.</text>
</comment>
<gene>
    <name evidence="1" type="ORF">FZC84_11825</name>
</gene>
<dbReference type="Proteomes" id="UP000325182">
    <property type="component" value="Unassembled WGS sequence"/>
</dbReference>
<evidence type="ECO:0000313" key="2">
    <source>
        <dbReference type="Proteomes" id="UP000325182"/>
    </source>
</evidence>
<dbReference type="SUPFAM" id="SSF54611">
    <property type="entry name" value="SecB-like"/>
    <property type="match status" value="1"/>
</dbReference>
<accession>A0A5D4MC43</accession>
<proteinExistence type="predicted"/>
<organism evidence="1 2">
    <name type="scientific">Rossellomorea vietnamensis</name>
    <dbReference type="NCBI Taxonomy" id="218284"/>
    <lineage>
        <taxon>Bacteria</taxon>
        <taxon>Bacillati</taxon>
        <taxon>Bacillota</taxon>
        <taxon>Bacilli</taxon>
        <taxon>Bacillales</taxon>
        <taxon>Bacillaceae</taxon>
        <taxon>Rossellomorea</taxon>
    </lineage>
</organism>
<dbReference type="InterPro" id="IPR035958">
    <property type="entry name" value="SecB-like_sf"/>
</dbReference>
<evidence type="ECO:0000313" key="1">
    <source>
        <dbReference type="EMBL" id="TYR99058.1"/>
    </source>
</evidence>